<feature type="compositionally biased region" description="Basic residues" evidence="1">
    <location>
        <begin position="8"/>
        <end position="22"/>
    </location>
</feature>
<dbReference type="EMBL" id="CAJPDT010000072">
    <property type="protein sequence ID" value="CAF9933780.1"/>
    <property type="molecule type" value="Genomic_DNA"/>
</dbReference>
<keyword evidence="3" id="KW-1185">Reference proteome</keyword>
<feature type="region of interest" description="Disordered" evidence="1">
    <location>
        <begin position="1"/>
        <end position="45"/>
    </location>
</feature>
<proteinExistence type="predicted"/>
<evidence type="ECO:0000256" key="1">
    <source>
        <dbReference type="SAM" id="MobiDB-lite"/>
    </source>
</evidence>
<reference evidence="2" key="1">
    <citation type="submission" date="2021-03" db="EMBL/GenBank/DDBJ databases">
        <authorList>
            <person name="Tagirdzhanova G."/>
        </authorList>
    </citation>
    <scope>NUCLEOTIDE SEQUENCE</scope>
</reference>
<accession>A0A8H3G0Z5</accession>
<dbReference type="Proteomes" id="UP000664534">
    <property type="component" value="Unassembled WGS sequence"/>
</dbReference>
<organism evidence="2 3">
    <name type="scientific">Imshaugia aleurites</name>
    <dbReference type="NCBI Taxonomy" id="172621"/>
    <lineage>
        <taxon>Eukaryota</taxon>
        <taxon>Fungi</taxon>
        <taxon>Dikarya</taxon>
        <taxon>Ascomycota</taxon>
        <taxon>Pezizomycotina</taxon>
        <taxon>Lecanoromycetes</taxon>
        <taxon>OSLEUM clade</taxon>
        <taxon>Lecanoromycetidae</taxon>
        <taxon>Lecanorales</taxon>
        <taxon>Lecanorineae</taxon>
        <taxon>Parmeliaceae</taxon>
        <taxon>Imshaugia</taxon>
    </lineage>
</organism>
<name>A0A8H3G0Z5_9LECA</name>
<evidence type="ECO:0000313" key="3">
    <source>
        <dbReference type="Proteomes" id="UP000664534"/>
    </source>
</evidence>
<dbReference type="OrthoDB" id="10550705at2759"/>
<dbReference type="AlphaFoldDB" id="A0A8H3G0Z5"/>
<comment type="caution">
    <text evidence="2">The sequence shown here is derived from an EMBL/GenBank/DDBJ whole genome shotgun (WGS) entry which is preliminary data.</text>
</comment>
<feature type="compositionally biased region" description="Polar residues" evidence="1">
    <location>
        <begin position="34"/>
        <end position="45"/>
    </location>
</feature>
<gene>
    <name evidence="2" type="ORF">IMSHALPRED_009475</name>
</gene>
<sequence>MGTSKSSASHRSKRTTSHKAKKAVPVQSILHHNVPTTEPPNGSWTPEQLSKLSQLTKLSDTDFLKAVRSLVHLVNVSATEPPKPSWTPEQLSDTDFLKVPISAWKAIHKSEQTQYIAGADNLLTPALAAGTLLSPTIVLGKVPKWFWDCSVETKDRKDTYRYRVIDADVNISILPLPEDDGPDLMDDDSMIKILSVGLPFKDHLIMLLRRICPDPNMDPIKNEDEWEDYLAPSIRQGFYAIRRSTTHGWAHTVKRKKGRRY</sequence>
<evidence type="ECO:0000313" key="2">
    <source>
        <dbReference type="EMBL" id="CAF9933780.1"/>
    </source>
</evidence>
<protein>
    <submittedName>
        <fullName evidence="2">Uncharacterized protein</fullName>
    </submittedName>
</protein>